<dbReference type="GO" id="GO:0042276">
    <property type="term" value="P:error-prone translesion synthesis"/>
    <property type="evidence" value="ECO:0007669"/>
    <property type="project" value="TreeGrafter"/>
</dbReference>
<keyword evidence="2" id="KW-0515">Mutator protein</keyword>
<keyword evidence="3" id="KW-0235">DNA replication</keyword>
<dbReference type="GO" id="GO:0009432">
    <property type="term" value="P:SOS response"/>
    <property type="evidence" value="ECO:0007669"/>
    <property type="project" value="TreeGrafter"/>
</dbReference>
<dbReference type="InterPro" id="IPR022880">
    <property type="entry name" value="DNApol_IV"/>
</dbReference>
<feature type="domain" description="UmuC" evidence="6">
    <location>
        <begin position="19"/>
        <end position="199"/>
    </location>
</feature>
<name>A0A1Z4VNV0_9GAMM</name>
<dbReference type="Gene3D" id="1.10.150.20">
    <property type="entry name" value="5' to 3' exonuclease, C-terminal subdomain"/>
    <property type="match status" value="1"/>
</dbReference>
<dbReference type="Pfam" id="PF11799">
    <property type="entry name" value="IMS_C"/>
    <property type="match status" value="1"/>
</dbReference>
<dbReference type="GO" id="GO:0003887">
    <property type="term" value="F:DNA-directed DNA polymerase activity"/>
    <property type="evidence" value="ECO:0007669"/>
    <property type="project" value="UniProtKB-KW"/>
</dbReference>
<dbReference type="AlphaFoldDB" id="A0A1Z4VNV0"/>
<evidence type="ECO:0000256" key="4">
    <source>
        <dbReference type="ARBA" id="ARBA00022932"/>
    </source>
</evidence>
<dbReference type="PANTHER" id="PTHR11076">
    <property type="entry name" value="DNA REPAIR POLYMERASE UMUC / TRANSFERASE FAMILY MEMBER"/>
    <property type="match status" value="1"/>
</dbReference>
<dbReference type="InterPro" id="IPR043128">
    <property type="entry name" value="Rev_trsase/Diguanyl_cyclase"/>
</dbReference>
<organism evidence="7 8">
    <name type="scientific">Thiohalobacter thiocyanaticus</name>
    <dbReference type="NCBI Taxonomy" id="585455"/>
    <lineage>
        <taxon>Bacteria</taxon>
        <taxon>Pseudomonadati</taxon>
        <taxon>Pseudomonadota</taxon>
        <taxon>Gammaproteobacteria</taxon>
        <taxon>Thiohalobacterales</taxon>
        <taxon>Thiohalobacteraceae</taxon>
        <taxon>Thiohalobacter</taxon>
    </lineage>
</organism>
<dbReference type="OrthoDB" id="9808813at2"/>
<dbReference type="GO" id="GO:0006260">
    <property type="term" value="P:DNA replication"/>
    <property type="evidence" value="ECO:0007669"/>
    <property type="project" value="UniProtKB-KW"/>
</dbReference>
<dbReference type="GO" id="GO:0005829">
    <property type="term" value="C:cytosol"/>
    <property type="evidence" value="ECO:0007669"/>
    <property type="project" value="TreeGrafter"/>
</dbReference>
<feature type="region of interest" description="Disordered" evidence="5">
    <location>
        <begin position="414"/>
        <end position="441"/>
    </location>
</feature>
<reference evidence="7 8" key="1">
    <citation type="submission" date="2017-05" db="EMBL/GenBank/DDBJ databases">
        <title>Thiocyanate degradation by Thiohalobacter thiocyanaticus FOKN1.</title>
        <authorList>
            <person name="Oshiki M."/>
            <person name="Fukushima T."/>
            <person name="Kawano S."/>
            <person name="Nakagawa J."/>
        </authorList>
    </citation>
    <scope>NUCLEOTIDE SEQUENCE [LARGE SCALE GENOMIC DNA]</scope>
    <source>
        <strain evidence="7 8">FOKN1</strain>
    </source>
</reference>
<dbReference type="GO" id="GO:0003684">
    <property type="term" value="F:damaged DNA binding"/>
    <property type="evidence" value="ECO:0007669"/>
    <property type="project" value="InterPro"/>
</dbReference>
<dbReference type="Proteomes" id="UP000218765">
    <property type="component" value="Chromosome"/>
</dbReference>
<dbReference type="Gene3D" id="3.30.70.270">
    <property type="match status" value="1"/>
</dbReference>
<feature type="compositionally biased region" description="Basic and acidic residues" evidence="5">
    <location>
        <begin position="431"/>
        <end position="441"/>
    </location>
</feature>
<gene>
    <name evidence="7" type="ORF">FOKN1_0897</name>
</gene>
<protein>
    <submittedName>
        <fullName evidence="7">Nucleotidyltransferase/DNA polymerase</fullName>
    </submittedName>
</protein>
<keyword evidence="4" id="KW-0548">Nucleotidyltransferase</keyword>
<evidence type="ECO:0000256" key="5">
    <source>
        <dbReference type="SAM" id="MobiDB-lite"/>
    </source>
</evidence>
<dbReference type="Gene3D" id="3.40.1170.60">
    <property type="match status" value="1"/>
</dbReference>
<accession>A0A1Z4VNV0</accession>
<dbReference type="InterPro" id="IPR017961">
    <property type="entry name" value="DNA_pol_Y-fam_little_finger"/>
</dbReference>
<dbReference type="Pfam" id="PF00817">
    <property type="entry name" value="IMS"/>
    <property type="match status" value="1"/>
</dbReference>
<dbReference type="KEGG" id="ttc:FOKN1_0897"/>
<dbReference type="SUPFAM" id="SSF56672">
    <property type="entry name" value="DNA/RNA polymerases"/>
    <property type="match status" value="1"/>
</dbReference>
<evidence type="ECO:0000313" key="8">
    <source>
        <dbReference type="Proteomes" id="UP000218765"/>
    </source>
</evidence>
<dbReference type="PROSITE" id="PS50173">
    <property type="entry name" value="UMUC"/>
    <property type="match status" value="1"/>
</dbReference>
<evidence type="ECO:0000259" key="6">
    <source>
        <dbReference type="PROSITE" id="PS50173"/>
    </source>
</evidence>
<keyword evidence="8" id="KW-1185">Reference proteome</keyword>
<keyword evidence="7" id="KW-0808">Transferase</keyword>
<sequence length="441" mass="48774">MLEERPLRPPPAWAWPRAIILVDMDAFFAAIEQRDNPAWRKRPLGITNGAQGTCLITCSYEARAFGVHTGMRLPEARLRCPGLIQVPARPERYAAVSTAIMAALRTITPDIEIFSVDEAFLDITRCQRLLGHPEGVARRVRELVYETAGVTCSVGLSGDKTTAKYAAKLNKPDGLTVIPPWEARERLRAVPVTELCGINQGIGRFLAEHGVHRCGDMARLPISVLARRFGNPGRRIWYMCQGADPEPVLTREAPPKTIGHGKVMPPATRSREVILTFLLHMSQKVGARLRRHGMQAQTFFVGLRADPGWLGDKRRLVRPTDDSRVIAALARAIFLDCWRGEGVHQVQVTALDPAPADYQLSLFEPTPARGEVNRVMDAVNSRYGEFALAPARLLRRSQMPNVISPAWRPYGHRETIGSGSGLGGDNAEGAEAQRRKEIENG</sequence>
<dbReference type="RefSeq" id="WP_096365132.1">
    <property type="nucleotide sequence ID" value="NZ_AP018052.1"/>
</dbReference>
<comment type="similarity">
    <text evidence="1">Belongs to the DNA polymerase type-Y family.</text>
</comment>
<evidence type="ECO:0000256" key="1">
    <source>
        <dbReference type="ARBA" id="ARBA00010945"/>
    </source>
</evidence>
<dbReference type="InterPro" id="IPR043502">
    <property type="entry name" value="DNA/RNA_pol_sf"/>
</dbReference>
<proteinExistence type="inferred from homology"/>
<dbReference type="CDD" id="cd03586">
    <property type="entry name" value="PolY_Pol_IV_kappa"/>
    <property type="match status" value="1"/>
</dbReference>
<evidence type="ECO:0000256" key="3">
    <source>
        <dbReference type="ARBA" id="ARBA00022705"/>
    </source>
</evidence>
<dbReference type="SUPFAM" id="SSF100879">
    <property type="entry name" value="Lesion bypass DNA polymerase (Y-family), little finger domain"/>
    <property type="match status" value="1"/>
</dbReference>
<dbReference type="InterPro" id="IPR001126">
    <property type="entry name" value="UmuC"/>
</dbReference>
<dbReference type="InterPro" id="IPR050116">
    <property type="entry name" value="DNA_polymerase-Y"/>
</dbReference>
<keyword evidence="4" id="KW-0239">DNA-directed DNA polymerase</keyword>
<dbReference type="Gene3D" id="3.30.1490.100">
    <property type="entry name" value="DNA polymerase, Y-family, little finger domain"/>
    <property type="match status" value="1"/>
</dbReference>
<evidence type="ECO:0000313" key="7">
    <source>
        <dbReference type="EMBL" id="BAZ93299.1"/>
    </source>
</evidence>
<dbReference type="InterPro" id="IPR036775">
    <property type="entry name" value="DNA_pol_Y-fam_lit_finger_sf"/>
</dbReference>
<evidence type="ECO:0000256" key="2">
    <source>
        <dbReference type="ARBA" id="ARBA00022457"/>
    </source>
</evidence>
<dbReference type="PANTHER" id="PTHR11076:SF33">
    <property type="entry name" value="DNA POLYMERASE KAPPA"/>
    <property type="match status" value="1"/>
</dbReference>
<dbReference type="EMBL" id="AP018052">
    <property type="protein sequence ID" value="BAZ93299.1"/>
    <property type="molecule type" value="Genomic_DNA"/>
</dbReference>
<dbReference type="GO" id="GO:0006281">
    <property type="term" value="P:DNA repair"/>
    <property type="evidence" value="ECO:0007669"/>
    <property type="project" value="InterPro"/>
</dbReference>